<proteinExistence type="predicted"/>
<reference evidence="3 4" key="1">
    <citation type="submission" date="2020-01" db="EMBL/GenBank/DDBJ databases">
        <title>Jiella pacifica sp. nov.</title>
        <authorList>
            <person name="Xue Z."/>
            <person name="Zhu S."/>
            <person name="Chen J."/>
            <person name="Yang J."/>
        </authorList>
    </citation>
    <scope>NUCLEOTIDE SEQUENCE [LARGE SCALE GENOMIC DNA]</scope>
    <source>
        <strain evidence="3 4">40Bstr34</strain>
    </source>
</reference>
<evidence type="ECO:0000313" key="3">
    <source>
        <dbReference type="EMBL" id="NDW03623.1"/>
    </source>
</evidence>
<dbReference type="EMBL" id="JAAAMG010000002">
    <property type="protein sequence ID" value="NDW03623.1"/>
    <property type="molecule type" value="Genomic_DNA"/>
</dbReference>
<dbReference type="PANTHER" id="PTHR30383:SF24">
    <property type="entry name" value="THIOESTERASE 1_PROTEASE 1_LYSOPHOSPHOLIPASE L1"/>
    <property type="match status" value="1"/>
</dbReference>
<feature type="signal peptide" evidence="1">
    <location>
        <begin position="1"/>
        <end position="25"/>
    </location>
</feature>
<protein>
    <submittedName>
        <fullName evidence="3">Arylesterase</fullName>
    </submittedName>
</protein>
<keyword evidence="4" id="KW-1185">Reference proteome</keyword>
<evidence type="ECO:0000259" key="2">
    <source>
        <dbReference type="Pfam" id="PF13472"/>
    </source>
</evidence>
<dbReference type="RefSeq" id="WP_163461232.1">
    <property type="nucleotide sequence ID" value="NZ_JAAAMG010000002.1"/>
</dbReference>
<dbReference type="SUPFAM" id="SSF52266">
    <property type="entry name" value="SGNH hydrolase"/>
    <property type="match status" value="1"/>
</dbReference>
<dbReference type="InterPro" id="IPR051532">
    <property type="entry name" value="Ester_Hydrolysis_Enzymes"/>
</dbReference>
<accession>A0A6N9SX19</accession>
<dbReference type="InterPro" id="IPR013830">
    <property type="entry name" value="SGNH_hydro"/>
</dbReference>
<name>A0A6N9SX19_9HYPH</name>
<comment type="caution">
    <text evidence="3">The sequence shown here is derived from an EMBL/GenBank/DDBJ whole genome shotgun (WGS) entry which is preliminary data.</text>
</comment>
<organism evidence="3 4">
    <name type="scientific">Jiella pacifica</name>
    <dbReference type="NCBI Taxonomy" id="2696469"/>
    <lineage>
        <taxon>Bacteria</taxon>
        <taxon>Pseudomonadati</taxon>
        <taxon>Pseudomonadota</taxon>
        <taxon>Alphaproteobacteria</taxon>
        <taxon>Hyphomicrobiales</taxon>
        <taxon>Aurantimonadaceae</taxon>
        <taxon>Jiella</taxon>
    </lineage>
</organism>
<dbReference type="InterPro" id="IPR036514">
    <property type="entry name" value="SGNH_hydro_sf"/>
</dbReference>
<dbReference type="Proteomes" id="UP000469011">
    <property type="component" value="Unassembled WGS sequence"/>
</dbReference>
<feature type="chain" id="PRO_5027022900" evidence="1">
    <location>
        <begin position="26"/>
        <end position="232"/>
    </location>
</feature>
<dbReference type="Gene3D" id="3.40.50.1110">
    <property type="entry name" value="SGNH hydrolase"/>
    <property type="match status" value="1"/>
</dbReference>
<keyword evidence="1" id="KW-0732">Signal</keyword>
<evidence type="ECO:0000313" key="4">
    <source>
        <dbReference type="Proteomes" id="UP000469011"/>
    </source>
</evidence>
<feature type="domain" description="SGNH hydrolase-type esterase" evidence="2">
    <location>
        <begin position="47"/>
        <end position="207"/>
    </location>
</feature>
<sequence>MQCFQPLAGRLAIVLTALSWLAVVAASPTAAQSSTPEAGGKSIEIVAFGDSLTQGYGVDPGKAFPEQLQAALRKDGLNATVDNAGVSGDTTTGGLSRLDWSVPQSADLVIVELGANDALRGVSPDITRKNLDEILKRLTERGQKVIFAGMLAPPNMGEDYAKAFNAIYPALAKQYPVIFYPFFLEGVAAEPGLNQADGMHPNAEGVAAIVARMKPVIDKALGETADAGGASN</sequence>
<dbReference type="PANTHER" id="PTHR30383">
    <property type="entry name" value="THIOESTERASE 1/PROTEASE 1/LYSOPHOSPHOLIPASE L1"/>
    <property type="match status" value="1"/>
</dbReference>
<gene>
    <name evidence="3" type="ORF">GTK09_04215</name>
</gene>
<dbReference type="CDD" id="cd01822">
    <property type="entry name" value="Lysophospholipase_L1_like"/>
    <property type="match status" value="1"/>
</dbReference>
<dbReference type="GO" id="GO:0004622">
    <property type="term" value="F:phosphatidylcholine lysophospholipase activity"/>
    <property type="evidence" value="ECO:0007669"/>
    <property type="project" value="TreeGrafter"/>
</dbReference>
<evidence type="ECO:0000256" key="1">
    <source>
        <dbReference type="SAM" id="SignalP"/>
    </source>
</evidence>
<dbReference type="Pfam" id="PF13472">
    <property type="entry name" value="Lipase_GDSL_2"/>
    <property type="match status" value="1"/>
</dbReference>
<dbReference type="AlphaFoldDB" id="A0A6N9SX19"/>